<evidence type="ECO:0000256" key="2">
    <source>
        <dbReference type="ARBA" id="ARBA00004141"/>
    </source>
</evidence>
<dbReference type="EMBL" id="JAASRN010000002">
    <property type="protein sequence ID" value="NIK73701.1"/>
    <property type="molecule type" value="Genomic_DNA"/>
</dbReference>
<keyword evidence="9" id="KW-0067">ATP-binding</keyword>
<dbReference type="InterPro" id="IPR036097">
    <property type="entry name" value="HisK_dim/P_sf"/>
</dbReference>
<dbReference type="NCBIfam" id="TIGR00229">
    <property type="entry name" value="sensory_box"/>
    <property type="match status" value="2"/>
</dbReference>
<dbReference type="AlphaFoldDB" id="A0A846MQJ6"/>
<feature type="domain" description="Histidine kinase" evidence="14">
    <location>
        <begin position="419"/>
        <end position="631"/>
    </location>
</feature>
<dbReference type="Proteomes" id="UP000537126">
    <property type="component" value="Unassembled WGS sequence"/>
</dbReference>
<evidence type="ECO:0000256" key="1">
    <source>
        <dbReference type="ARBA" id="ARBA00000085"/>
    </source>
</evidence>
<dbReference type="Pfam" id="PF00512">
    <property type="entry name" value="HisKA"/>
    <property type="match status" value="1"/>
</dbReference>
<dbReference type="CDD" id="cd00075">
    <property type="entry name" value="HATPase"/>
    <property type="match status" value="1"/>
</dbReference>
<sequence length="638" mass="73535">MEHVHAELLNRFVLLAELTPDGELLSINDRLLAFLQLADFKSKQSLAAYLLNPLELSNALAQVQREGEWQGQWTFKVGEQLTNVAVTLAKLQEEDGRVYMIAHPLSSSQQLLERFRAVLDETTDLIIVVDAATGRIIDANDTAVQQLGFSLLVLLKRHLYQIDTSFPLYTTQAQWQEFVERLREEPKQRRSVRTSLRLTPDETLDVDATLKLERYLNQEYIIVIARDISEQVALEKKLDSKEKFFETLIESTEDTLLLVDKEGFIQYASPSCFKQWGYTVEELMGQSIQKLVHPDDSDFFEKVFKEIASTPKKLFKLTYRSLHKEGYYNWLEAQAKNLIREEAIGAILISAHNVTNQVLAEERIIQALQQAERLNQELEQHKAELLASQEELRQTNERLEKNNAELKKINQELDRFVYSASHDLRAPIASALGVITVCKMLDDAEQIKRYLELQEKGLKKLDSFIQDILDYSRNARLEVQREEIDLQTLVKGVFEQYAYMDNAGLIDKQIHIKARVPFYSDRRRLTVILNNLISNAIRYSSPRREHPYIKVNIKINEEKGEFVVEDNGIGIEEKHLPRIFDMFYRATQDQAGSGLGLYIVKETIEKLGGQISLKSKYGEGTTFRFVVPNLLNKTPHTN</sequence>
<dbReference type="SUPFAM" id="SSF55874">
    <property type="entry name" value="ATPase domain of HSP90 chaperone/DNA topoisomerase II/histidine kinase"/>
    <property type="match status" value="1"/>
</dbReference>
<evidence type="ECO:0000256" key="3">
    <source>
        <dbReference type="ARBA" id="ARBA00012438"/>
    </source>
</evidence>
<accession>A0A846MQJ6</accession>
<protein>
    <recommendedName>
        <fullName evidence="3">histidine kinase</fullName>
        <ecNumber evidence="3">2.7.13.3</ecNumber>
    </recommendedName>
</protein>
<keyword evidence="6" id="KW-0812">Transmembrane</keyword>
<dbReference type="FunFam" id="3.30.565.10:FF:000006">
    <property type="entry name" value="Sensor histidine kinase WalK"/>
    <property type="match status" value="1"/>
</dbReference>
<dbReference type="PANTHER" id="PTHR42878:SF7">
    <property type="entry name" value="SENSOR HISTIDINE KINASE GLRK"/>
    <property type="match status" value="1"/>
</dbReference>
<keyword evidence="13" id="KW-0175">Coiled coil</keyword>
<evidence type="ECO:0000256" key="9">
    <source>
        <dbReference type="ARBA" id="ARBA00022840"/>
    </source>
</evidence>
<dbReference type="GO" id="GO:0016020">
    <property type="term" value="C:membrane"/>
    <property type="evidence" value="ECO:0007669"/>
    <property type="project" value="UniProtKB-SubCell"/>
</dbReference>
<keyword evidence="12" id="KW-0472">Membrane</keyword>
<dbReference type="SMART" id="SM00091">
    <property type="entry name" value="PAS"/>
    <property type="match status" value="2"/>
</dbReference>
<dbReference type="PROSITE" id="PS50109">
    <property type="entry name" value="HIS_KIN"/>
    <property type="match status" value="1"/>
</dbReference>
<keyword evidence="10" id="KW-1133">Transmembrane helix</keyword>
<evidence type="ECO:0000256" key="12">
    <source>
        <dbReference type="ARBA" id="ARBA00023136"/>
    </source>
</evidence>
<keyword evidence="5" id="KW-0808">Transferase</keyword>
<dbReference type="Pfam" id="PF02518">
    <property type="entry name" value="HATPase_c"/>
    <property type="match status" value="1"/>
</dbReference>
<evidence type="ECO:0000256" key="4">
    <source>
        <dbReference type="ARBA" id="ARBA00022553"/>
    </source>
</evidence>
<evidence type="ECO:0000256" key="5">
    <source>
        <dbReference type="ARBA" id="ARBA00022679"/>
    </source>
</evidence>
<gene>
    <name evidence="16" type="ORF">FHS56_001214</name>
</gene>
<comment type="subcellular location">
    <subcellularLocation>
        <location evidence="2">Membrane</location>
        <topology evidence="2">Multi-pass membrane protein</topology>
    </subcellularLocation>
</comment>
<evidence type="ECO:0000256" key="13">
    <source>
        <dbReference type="SAM" id="Coils"/>
    </source>
</evidence>
<dbReference type="InterPro" id="IPR035965">
    <property type="entry name" value="PAS-like_dom_sf"/>
</dbReference>
<keyword evidence="4" id="KW-0597">Phosphoprotein</keyword>
<dbReference type="CDD" id="cd00082">
    <property type="entry name" value="HisKA"/>
    <property type="match status" value="1"/>
</dbReference>
<dbReference type="InterPro" id="IPR050351">
    <property type="entry name" value="BphY/WalK/GraS-like"/>
</dbReference>
<dbReference type="PANTHER" id="PTHR42878">
    <property type="entry name" value="TWO-COMPONENT HISTIDINE KINASE"/>
    <property type="match status" value="1"/>
</dbReference>
<evidence type="ECO:0000256" key="11">
    <source>
        <dbReference type="ARBA" id="ARBA00023012"/>
    </source>
</evidence>
<dbReference type="InterPro" id="IPR013655">
    <property type="entry name" value="PAS_fold_3"/>
</dbReference>
<dbReference type="PROSITE" id="PS50112">
    <property type="entry name" value="PAS"/>
    <property type="match status" value="1"/>
</dbReference>
<reference evidence="16 17" key="1">
    <citation type="submission" date="2020-03" db="EMBL/GenBank/DDBJ databases">
        <title>Genomic Encyclopedia of Type Strains, Phase IV (KMG-IV): sequencing the most valuable type-strain genomes for metagenomic binning, comparative biology and taxonomic classification.</title>
        <authorList>
            <person name="Goeker M."/>
        </authorList>
    </citation>
    <scope>NUCLEOTIDE SEQUENCE [LARGE SCALE GENOMIC DNA]</scope>
    <source>
        <strain evidence="16 17">DSM 5718</strain>
    </source>
</reference>
<keyword evidence="8" id="KW-0418">Kinase</keyword>
<dbReference type="Pfam" id="PF08447">
    <property type="entry name" value="PAS_3"/>
    <property type="match status" value="1"/>
</dbReference>
<dbReference type="SMART" id="SM00387">
    <property type="entry name" value="HATPase_c"/>
    <property type="match status" value="1"/>
</dbReference>
<evidence type="ECO:0000256" key="7">
    <source>
        <dbReference type="ARBA" id="ARBA00022741"/>
    </source>
</evidence>
<proteinExistence type="predicted"/>
<evidence type="ECO:0000313" key="16">
    <source>
        <dbReference type="EMBL" id="NIK73701.1"/>
    </source>
</evidence>
<keyword evidence="11" id="KW-0902">Two-component regulatory system</keyword>
<evidence type="ECO:0000259" key="14">
    <source>
        <dbReference type="PROSITE" id="PS50109"/>
    </source>
</evidence>
<dbReference type="SUPFAM" id="SSF47384">
    <property type="entry name" value="Homodimeric domain of signal transducing histidine kinase"/>
    <property type="match status" value="1"/>
</dbReference>
<evidence type="ECO:0000256" key="6">
    <source>
        <dbReference type="ARBA" id="ARBA00022692"/>
    </source>
</evidence>
<dbReference type="GO" id="GO:0030295">
    <property type="term" value="F:protein kinase activator activity"/>
    <property type="evidence" value="ECO:0007669"/>
    <property type="project" value="TreeGrafter"/>
</dbReference>
<keyword evidence="7" id="KW-0547">Nucleotide-binding</keyword>
<dbReference type="GO" id="GO:0000155">
    <property type="term" value="F:phosphorelay sensor kinase activity"/>
    <property type="evidence" value="ECO:0007669"/>
    <property type="project" value="InterPro"/>
</dbReference>
<keyword evidence="17" id="KW-1185">Reference proteome</keyword>
<dbReference type="InterPro" id="IPR036890">
    <property type="entry name" value="HATPase_C_sf"/>
</dbReference>
<dbReference type="InterPro" id="IPR003594">
    <property type="entry name" value="HATPase_dom"/>
</dbReference>
<comment type="catalytic activity">
    <reaction evidence="1">
        <text>ATP + protein L-histidine = ADP + protein N-phospho-L-histidine.</text>
        <dbReference type="EC" id="2.7.13.3"/>
    </reaction>
</comment>
<dbReference type="SUPFAM" id="SSF55785">
    <property type="entry name" value="PYP-like sensor domain (PAS domain)"/>
    <property type="match status" value="2"/>
</dbReference>
<feature type="domain" description="PAS" evidence="15">
    <location>
        <begin position="241"/>
        <end position="311"/>
    </location>
</feature>
<organism evidence="16 17">
    <name type="scientific">Thermonema lapsum</name>
    <dbReference type="NCBI Taxonomy" id="28195"/>
    <lineage>
        <taxon>Bacteria</taxon>
        <taxon>Pseudomonadati</taxon>
        <taxon>Bacteroidota</taxon>
        <taxon>Cytophagia</taxon>
        <taxon>Cytophagales</taxon>
        <taxon>Thermonemataceae</taxon>
        <taxon>Thermonema</taxon>
    </lineage>
</organism>
<dbReference type="InterPro" id="IPR004358">
    <property type="entry name" value="Sig_transdc_His_kin-like_C"/>
</dbReference>
<evidence type="ECO:0000256" key="10">
    <source>
        <dbReference type="ARBA" id="ARBA00022989"/>
    </source>
</evidence>
<comment type="caution">
    <text evidence="16">The sequence shown here is derived from an EMBL/GenBank/DDBJ whole genome shotgun (WGS) entry which is preliminary data.</text>
</comment>
<evidence type="ECO:0000313" key="17">
    <source>
        <dbReference type="Proteomes" id="UP000537126"/>
    </source>
</evidence>
<dbReference type="CDD" id="cd00130">
    <property type="entry name" value="PAS"/>
    <property type="match status" value="2"/>
</dbReference>
<dbReference type="InterPro" id="IPR003661">
    <property type="entry name" value="HisK_dim/P_dom"/>
</dbReference>
<evidence type="ECO:0000259" key="15">
    <source>
        <dbReference type="PROSITE" id="PS50112"/>
    </source>
</evidence>
<dbReference type="Gene3D" id="3.30.450.20">
    <property type="entry name" value="PAS domain"/>
    <property type="match status" value="2"/>
</dbReference>
<dbReference type="RefSeq" id="WP_166918977.1">
    <property type="nucleotide sequence ID" value="NZ_JAASRN010000002.1"/>
</dbReference>
<dbReference type="GO" id="GO:0007234">
    <property type="term" value="P:osmosensory signaling via phosphorelay pathway"/>
    <property type="evidence" value="ECO:0007669"/>
    <property type="project" value="TreeGrafter"/>
</dbReference>
<dbReference type="GO" id="GO:0005524">
    <property type="term" value="F:ATP binding"/>
    <property type="evidence" value="ECO:0007669"/>
    <property type="project" value="UniProtKB-KW"/>
</dbReference>
<dbReference type="InterPro" id="IPR000014">
    <property type="entry name" value="PAS"/>
</dbReference>
<evidence type="ECO:0000256" key="8">
    <source>
        <dbReference type="ARBA" id="ARBA00022777"/>
    </source>
</evidence>
<name>A0A846MQJ6_9BACT</name>
<dbReference type="EC" id="2.7.13.3" evidence="3"/>
<dbReference type="Gene3D" id="3.30.565.10">
    <property type="entry name" value="Histidine kinase-like ATPase, C-terminal domain"/>
    <property type="match status" value="1"/>
</dbReference>
<dbReference type="Pfam" id="PF13188">
    <property type="entry name" value="PAS_8"/>
    <property type="match status" value="1"/>
</dbReference>
<feature type="coiled-coil region" evidence="13">
    <location>
        <begin position="357"/>
        <end position="416"/>
    </location>
</feature>
<dbReference type="SMART" id="SM00388">
    <property type="entry name" value="HisKA"/>
    <property type="match status" value="1"/>
</dbReference>
<dbReference type="Gene3D" id="1.10.287.130">
    <property type="match status" value="1"/>
</dbReference>
<dbReference type="PRINTS" id="PR00344">
    <property type="entry name" value="BCTRLSENSOR"/>
</dbReference>
<dbReference type="GO" id="GO:0000156">
    <property type="term" value="F:phosphorelay response regulator activity"/>
    <property type="evidence" value="ECO:0007669"/>
    <property type="project" value="TreeGrafter"/>
</dbReference>
<dbReference type="InterPro" id="IPR005467">
    <property type="entry name" value="His_kinase_dom"/>
</dbReference>